<dbReference type="PRINTS" id="PR00069">
    <property type="entry name" value="ALDKETRDTASE"/>
</dbReference>
<dbReference type="EMBL" id="MCFC01000004">
    <property type="protein sequence ID" value="ORY34033.1"/>
    <property type="molecule type" value="Genomic_DNA"/>
</dbReference>
<keyword evidence="4" id="KW-1185">Reference proteome</keyword>
<gene>
    <name evidence="3" type="ORF">BCR39DRAFT_518199</name>
</gene>
<evidence type="ECO:0000313" key="4">
    <source>
        <dbReference type="Proteomes" id="UP000193986"/>
    </source>
</evidence>
<dbReference type="Gene3D" id="3.20.20.100">
    <property type="entry name" value="NADP-dependent oxidoreductase domain"/>
    <property type="match status" value="1"/>
</dbReference>
<comment type="caution">
    <text evidence="3">The sequence shown here is derived from an EMBL/GenBank/DDBJ whole genome shotgun (WGS) entry which is preliminary data.</text>
</comment>
<dbReference type="InParanoid" id="A0A1Y2BGU7"/>
<dbReference type="STRING" id="71784.A0A1Y2BGU7"/>
<accession>A0A1Y2BGU7</accession>
<dbReference type="InterPro" id="IPR018170">
    <property type="entry name" value="Aldo/ket_reductase_CS"/>
</dbReference>
<dbReference type="InterPro" id="IPR036812">
    <property type="entry name" value="NAD(P)_OxRdtase_dom_sf"/>
</dbReference>
<dbReference type="CDD" id="cd19093">
    <property type="entry name" value="AKR_AtPLR-like"/>
    <property type="match status" value="1"/>
</dbReference>
<dbReference type="InterPro" id="IPR050523">
    <property type="entry name" value="AKR_Detox_Biosynth"/>
</dbReference>
<dbReference type="OrthoDB" id="48988at2759"/>
<reference evidence="3 4" key="1">
    <citation type="submission" date="2016-07" db="EMBL/GenBank/DDBJ databases">
        <title>Pervasive Adenine N6-methylation of Active Genes in Fungi.</title>
        <authorList>
            <consortium name="DOE Joint Genome Institute"/>
            <person name="Mondo S.J."/>
            <person name="Dannebaum R.O."/>
            <person name="Kuo R.C."/>
            <person name="Labutti K."/>
            <person name="Haridas S."/>
            <person name="Kuo A."/>
            <person name="Salamov A."/>
            <person name="Ahrendt S.R."/>
            <person name="Lipzen A."/>
            <person name="Sullivan W."/>
            <person name="Andreopoulos W.B."/>
            <person name="Clum A."/>
            <person name="Lindquist E."/>
            <person name="Daum C."/>
            <person name="Ramamoorthy G.K."/>
            <person name="Gryganskyi A."/>
            <person name="Culley D."/>
            <person name="Magnuson J.K."/>
            <person name="James T.Y."/>
            <person name="O'Malley M.A."/>
            <person name="Stajich J.E."/>
            <person name="Spatafora J.W."/>
            <person name="Visel A."/>
            <person name="Grigoriev I.V."/>
        </authorList>
    </citation>
    <scope>NUCLEOTIDE SEQUENCE [LARGE SCALE GENOMIC DNA]</scope>
    <source>
        <strain evidence="3 4">68-887.2</strain>
    </source>
</reference>
<dbReference type="InterPro" id="IPR023210">
    <property type="entry name" value="NADP_OxRdtase_dom"/>
</dbReference>
<keyword evidence="1" id="KW-0560">Oxidoreductase</keyword>
<dbReference type="Proteomes" id="UP000193986">
    <property type="component" value="Unassembled WGS sequence"/>
</dbReference>
<sequence>MIKRAIMTTINGKATIAGRSVPAMAIGTWSWGDKKWGYKEEDYAKVVTAWKACNSVGLTFYDTAEIYGEGESERIIGRLLREETDEETRKKIYIATKYLPYPRPANWFFFAPGVIAACRKSLARLGVDQIDLYQIHSSNGPFSIESTGKQLAKCVQLGLVKAVGVSNFNLSEMKRMSDTLEKEGVKLSSNQVEYSLLRRLPETSGLLKECKERGIALLAYSPLAMGRLTGKYSRDNPIPSNRKFSSQFTWDQIEPLLAEMKILGDKYGVSISAIALNWVIAKGAIPLGGARNSQQAEENAKATTFMLDEEEVAKLDSLGQIGKLDHWQHA</sequence>
<dbReference type="AlphaFoldDB" id="A0A1Y2BGU7"/>
<dbReference type="Pfam" id="PF00248">
    <property type="entry name" value="Aldo_ket_red"/>
    <property type="match status" value="1"/>
</dbReference>
<dbReference type="PANTHER" id="PTHR43364">
    <property type="entry name" value="NADH-SPECIFIC METHYLGLYOXAL REDUCTASE-RELATED"/>
    <property type="match status" value="1"/>
</dbReference>
<name>A0A1Y2BGU7_9TREE</name>
<dbReference type="GO" id="GO:0016491">
    <property type="term" value="F:oxidoreductase activity"/>
    <property type="evidence" value="ECO:0007669"/>
    <property type="project" value="UniProtKB-KW"/>
</dbReference>
<evidence type="ECO:0000259" key="2">
    <source>
        <dbReference type="Pfam" id="PF00248"/>
    </source>
</evidence>
<evidence type="ECO:0000313" key="3">
    <source>
        <dbReference type="EMBL" id="ORY34033.1"/>
    </source>
</evidence>
<protein>
    <submittedName>
        <fullName evidence="3">NADP-dependent oxidoreductase domain-containing protein</fullName>
    </submittedName>
</protein>
<proteinExistence type="predicted"/>
<dbReference type="SUPFAM" id="SSF51430">
    <property type="entry name" value="NAD(P)-linked oxidoreductase"/>
    <property type="match status" value="1"/>
</dbReference>
<dbReference type="PROSITE" id="PS00062">
    <property type="entry name" value="ALDOKETO_REDUCTASE_2"/>
    <property type="match status" value="1"/>
</dbReference>
<feature type="domain" description="NADP-dependent oxidoreductase" evidence="2">
    <location>
        <begin position="24"/>
        <end position="318"/>
    </location>
</feature>
<dbReference type="PANTHER" id="PTHR43364:SF4">
    <property type="entry name" value="NAD(P)-LINKED OXIDOREDUCTASE SUPERFAMILY PROTEIN"/>
    <property type="match status" value="1"/>
</dbReference>
<organism evidence="3 4">
    <name type="scientific">Naematelia encephala</name>
    <dbReference type="NCBI Taxonomy" id="71784"/>
    <lineage>
        <taxon>Eukaryota</taxon>
        <taxon>Fungi</taxon>
        <taxon>Dikarya</taxon>
        <taxon>Basidiomycota</taxon>
        <taxon>Agaricomycotina</taxon>
        <taxon>Tremellomycetes</taxon>
        <taxon>Tremellales</taxon>
        <taxon>Naemateliaceae</taxon>
        <taxon>Naematelia</taxon>
    </lineage>
</organism>
<dbReference type="InterPro" id="IPR020471">
    <property type="entry name" value="AKR"/>
</dbReference>
<evidence type="ECO:0000256" key="1">
    <source>
        <dbReference type="ARBA" id="ARBA00023002"/>
    </source>
</evidence>